<organism evidence="5 6">
    <name type="scientific">Trametes pubescens</name>
    <name type="common">White-rot fungus</name>
    <dbReference type="NCBI Taxonomy" id="154538"/>
    <lineage>
        <taxon>Eukaryota</taxon>
        <taxon>Fungi</taxon>
        <taxon>Dikarya</taxon>
        <taxon>Basidiomycota</taxon>
        <taxon>Agaricomycotina</taxon>
        <taxon>Agaricomycetes</taxon>
        <taxon>Polyporales</taxon>
        <taxon>Polyporaceae</taxon>
        <taxon>Trametes</taxon>
    </lineage>
</organism>
<dbReference type="Proteomes" id="UP000184267">
    <property type="component" value="Unassembled WGS sequence"/>
</dbReference>
<reference evidence="5 6" key="1">
    <citation type="submission" date="2016-10" db="EMBL/GenBank/DDBJ databases">
        <title>Genome sequence of the basidiomycete white-rot fungus Trametes pubescens.</title>
        <authorList>
            <person name="Makela M.R."/>
            <person name="Granchi Z."/>
            <person name="Peng M."/>
            <person name="De Vries R.P."/>
            <person name="Grigoriev I."/>
            <person name="Riley R."/>
            <person name="Hilden K."/>
        </authorList>
    </citation>
    <scope>NUCLEOTIDE SEQUENCE [LARGE SCALE GENOMIC DNA]</scope>
    <source>
        <strain evidence="5 6">FBCC735</strain>
    </source>
</reference>
<keyword evidence="3" id="KW-0560">Oxidoreductase</keyword>
<sequence length="306" mass="34792">MLDLEWETGQHALRENGLEDIFRKHSHRNAEETKIYNKDGVTLFFQAGADPTDKSLEDTRPEIDRRVLREILLDAVPKDAIKWGYALTSIRPLQNGQHELTFANGVVTANVVVGADGDHSHLRPLLSTAKPLYHGVTGAEVSLTPSVVALPKNHDISEGVGQGTCFAAEDSKMLGFQRNRNGRIRAYTWHRNTIDWEIPRDPKEAKKVLLNIYTDWAPWMRKFIEQADKDTIYPCPLFHLVVGHHWEHKPGVTIIGDTAHLIAHSQERVQTSRCAMGWSWVWFLRMLFLRASEGSRGRRPSPNGRK</sequence>
<dbReference type="PANTHER" id="PTHR46972">
    <property type="entry name" value="MONOOXYGENASE ASQM-RELATED"/>
    <property type="match status" value="1"/>
</dbReference>
<keyword evidence="6" id="KW-1185">Reference proteome</keyword>
<evidence type="ECO:0008006" key="7">
    <source>
        <dbReference type="Google" id="ProtNLM"/>
    </source>
</evidence>
<proteinExistence type="predicted"/>
<evidence type="ECO:0000256" key="3">
    <source>
        <dbReference type="ARBA" id="ARBA00023002"/>
    </source>
</evidence>
<dbReference type="STRING" id="154538.A0A1M2VC84"/>
<accession>A0A1M2VC84</accession>
<keyword evidence="1" id="KW-0285">Flavoprotein</keyword>
<keyword evidence="4" id="KW-0503">Monooxygenase</keyword>
<dbReference type="SUPFAM" id="SSF51905">
    <property type="entry name" value="FAD/NAD(P)-binding domain"/>
    <property type="match status" value="1"/>
</dbReference>
<evidence type="ECO:0000256" key="1">
    <source>
        <dbReference type="ARBA" id="ARBA00022630"/>
    </source>
</evidence>
<evidence type="ECO:0000313" key="5">
    <source>
        <dbReference type="EMBL" id="OJT05184.1"/>
    </source>
</evidence>
<dbReference type="OrthoDB" id="655030at2759"/>
<keyword evidence="2" id="KW-0274">FAD</keyword>
<evidence type="ECO:0000313" key="6">
    <source>
        <dbReference type="Proteomes" id="UP000184267"/>
    </source>
</evidence>
<dbReference type="PANTHER" id="PTHR46972:SF1">
    <property type="entry name" value="FAD DEPENDENT OXIDOREDUCTASE DOMAIN-CONTAINING PROTEIN"/>
    <property type="match status" value="1"/>
</dbReference>
<evidence type="ECO:0000256" key="2">
    <source>
        <dbReference type="ARBA" id="ARBA00022827"/>
    </source>
</evidence>
<evidence type="ECO:0000256" key="4">
    <source>
        <dbReference type="ARBA" id="ARBA00023033"/>
    </source>
</evidence>
<dbReference type="InterPro" id="IPR036188">
    <property type="entry name" value="FAD/NAD-bd_sf"/>
</dbReference>
<dbReference type="EMBL" id="MNAD01001480">
    <property type="protein sequence ID" value="OJT05184.1"/>
    <property type="molecule type" value="Genomic_DNA"/>
</dbReference>
<comment type="caution">
    <text evidence="5">The sequence shown here is derived from an EMBL/GenBank/DDBJ whole genome shotgun (WGS) entry which is preliminary data.</text>
</comment>
<protein>
    <recommendedName>
        <fullName evidence="7">FAD-binding domain-containing protein</fullName>
    </recommendedName>
</protein>
<dbReference type="GO" id="GO:0004497">
    <property type="term" value="F:monooxygenase activity"/>
    <property type="evidence" value="ECO:0007669"/>
    <property type="project" value="UniProtKB-KW"/>
</dbReference>
<name>A0A1M2VC84_TRAPU</name>
<dbReference type="OMA" id="LMCPWAG"/>
<dbReference type="Gene3D" id="3.50.50.60">
    <property type="entry name" value="FAD/NAD(P)-binding domain"/>
    <property type="match status" value="1"/>
</dbReference>
<gene>
    <name evidence="5" type="ORF">TRAPUB_4009</name>
</gene>
<dbReference type="AlphaFoldDB" id="A0A1M2VC84"/>